<proteinExistence type="predicted"/>
<keyword evidence="3" id="KW-1185">Reference proteome</keyword>
<gene>
    <name evidence="2" type="ORF">J2S42_007348</name>
</gene>
<feature type="region of interest" description="Disordered" evidence="1">
    <location>
        <begin position="1"/>
        <end position="20"/>
    </location>
</feature>
<dbReference type="AlphaFoldDB" id="A0AAE3W8M0"/>
<evidence type="ECO:0000256" key="1">
    <source>
        <dbReference type="SAM" id="MobiDB-lite"/>
    </source>
</evidence>
<protein>
    <submittedName>
        <fullName evidence="2">Uncharacterized protein</fullName>
    </submittedName>
</protein>
<name>A0AAE3W8M0_9ACTN</name>
<accession>A0AAE3W8M0</accession>
<comment type="caution">
    <text evidence="2">The sequence shown here is derived from an EMBL/GenBank/DDBJ whole genome shotgun (WGS) entry which is preliminary data.</text>
</comment>
<evidence type="ECO:0000313" key="3">
    <source>
        <dbReference type="Proteomes" id="UP001240236"/>
    </source>
</evidence>
<reference evidence="2 3" key="1">
    <citation type="submission" date="2023-07" db="EMBL/GenBank/DDBJ databases">
        <title>Sequencing the genomes of 1000 actinobacteria strains.</title>
        <authorList>
            <person name="Klenk H.-P."/>
        </authorList>
    </citation>
    <scope>NUCLEOTIDE SEQUENCE [LARGE SCALE GENOMIC DNA]</scope>
    <source>
        <strain evidence="2 3">DSM 44709</strain>
    </source>
</reference>
<dbReference type="Proteomes" id="UP001240236">
    <property type="component" value="Unassembled WGS sequence"/>
</dbReference>
<sequence>MAHRSRPPGSARTAQPGHDADRALLATLARHYRRDLPGLGRGACFGSYAEVL</sequence>
<evidence type="ECO:0000313" key="2">
    <source>
        <dbReference type="EMBL" id="MDQ0370679.1"/>
    </source>
</evidence>
<organism evidence="2 3">
    <name type="scientific">Catenuloplanes indicus</name>
    <dbReference type="NCBI Taxonomy" id="137267"/>
    <lineage>
        <taxon>Bacteria</taxon>
        <taxon>Bacillati</taxon>
        <taxon>Actinomycetota</taxon>
        <taxon>Actinomycetes</taxon>
        <taxon>Micromonosporales</taxon>
        <taxon>Micromonosporaceae</taxon>
        <taxon>Catenuloplanes</taxon>
    </lineage>
</organism>
<dbReference type="EMBL" id="JAUSUZ010000001">
    <property type="protein sequence ID" value="MDQ0370679.1"/>
    <property type="molecule type" value="Genomic_DNA"/>
</dbReference>
<dbReference type="RefSeq" id="WP_307246835.1">
    <property type="nucleotide sequence ID" value="NZ_JAUSUZ010000001.1"/>
</dbReference>